<keyword evidence="2" id="KW-1185">Reference proteome</keyword>
<organism evidence="1 2">
    <name type="scientific">Cylicostephanus goldi</name>
    <name type="common">Nematode worm</name>
    <dbReference type="NCBI Taxonomy" id="71465"/>
    <lineage>
        <taxon>Eukaryota</taxon>
        <taxon>Metazoa</taxon>
        <taxon>Ecdysozoa</taxon>
        <taxon>Nematoda</taxon>
        <taxon>Chromadorea</taxon>
        <taxon>Rhabditida</taxon>
        <taxon>Rhabditina</taxon>
        <taxon>Rhabditomorpha</taxon>
        <taxon>Strongyloidea</taxon>
        <taxon>Strongylidae</taxon>
        <taxon>Cylicostephanus</taxon>
    </lineage>
</organism>
<gene>
    <name evidence="1" type="ORF">CGOC_LOCUS4232</name>
</gene>
<proteinExistence type="predicted"/>
<evidence type="ECO:0000313" key="1">
    <source>
        <dbReference type="EMBL" id="VDK58160.1"/>
    </source>
</evidence>
<accession>A0A3P6RTH6</accession>
<sequence length="137" mass="15485">MASKPRCPYSACNSFSANTLQDYQTLQLGQLRAVHPHWDEICGQLLNSGYYRLLERSDQMLMALQRKLPADPSLHFPTSILTNIQVHILNSVDIMRAVLDEGVCCFPYGAILDKTNTLLDQIEFMVRGGDYEVCSML</sequence>
<name>A0A3P6RTH6_CYLGO</name>
<protein>
    <submittedName>
        <fullName evidence="1">Uncharacterized protein</fullName>
    </submittedName>
</protein>
<dbReference type="EMBL" id="UYRV01011476">
    <property type="protein sequence ID" value="VDK58160.1"/>
    <property type="molecule type" value="Genomic_DNA"/>
</dbReference>
<dbReference type="Proteomes" id="UP000271889">
    <property type="component" value="Unassembled WGS sequence"/>
</dbReference>
<dbReference type="OrthoDB" id="5860767at2759"/>
<reference evidence="1 2" key="1">
    <citation type="submission" date="2018-11" db="EMBL/GenBank/DDBJ databases">
        <authorList>
            <consortium name="Pathogen Informatics"/>
        </authorList>
    </citation>
    <scope>NUCLEOTIDE SEQUENCE [LARGE SCALE GENOMIC DNA]</scope>
</reference>
<dbReference type="AlphaFoldDB" id="A0A3P6RTH6"/>
<evidence type="ECO:0000313" key="2">
    <source>
        <dbReference type="Proteomes" id="UP000271889"/>
    </source>
</evidence>